<feature type="signal peptide" evidence="1">
    <location>
        <begin position="1"/>
        <end position="19"/>
    </location>
</feature>
<sequence length="333" mass="35516">MLRRTLAVLFLLASTVAAAEAPCEIVPIRSRQISEFKVGSDARTFGKLEFIGGIEMTSPNALFGAMSAIRFRPGGQSFVAVLDTGHWVEGAVVRDGAGRLQGLTDLAITAMTDGNGGAQLEKWKVDSEGLALSDGAVIVSFEQAARVDVYPDPGFAASKPMGKMSLPFPVEELRSNAGLETVAVAPKDGPLAGAAVIVAERSVDASGNLLAGILDGPMQGAFAVVRHDPYAVTDGAFLPNGDLLILERRFNFASGLGMRIRRIVAADIRPGAVVDGEVLLEADMSYQIDNMEGLDVVVRPDGEMRVILVSDDNHSILERNLMLEFRLRDDYSN</sequence>
<proteinExistence type="predicted"/>
<reference evidence="3 4" key="1">
    <citation type="journal article" date="2016" name="Int. J. Syst. Evol. Microbiol.">
        <title>Ensifer glycinis sp. nov., an novel rhizobial species associated with Glycine spp.</title>
        <authorList>
            <person name="Yan H."/>
            <person name="Yan J."/>
            <person name="Sui X.H."/>
            <person name="Wang E.T."/>
            <person name="Chen W.X."/>
            <person name="Zhang X.X."/>
            <person name="Chen W.F."/>
        </authorList>
    </citation>
    <scope>NUCLEOTIDE SEQUENCE [LARGE SCALE GENOMIC DNA]</scope>
    <source>
        <strain evidence="3 4">CCBAU 23380</strain>
    </source>
</reference>
<accession>A0A178Y7G7</accession>
<evidence type="ECO:0000313" key="3">
    <source>
        <dbReference type="EMBL" id="OAP43470.1"/>
    </source>
</evidence>
<evidence type="ECO:0000313" key="4">
    <source>
        <dbReference type="Proteomes" id="UP000094025"/>
    </source>
</evidence>
<keyword evidence="1" id="KW-0732">Signal</keyword>
<dbReference type="Proteomes" id="UP000094025">
    <property type="component" value="Unassembled WGS sequence"/>
</dbReference>
<dbReference type="AlphaFoldDB" id="A0A178Y7G7"/>
<gene>
    <name evidence="3" type="ORF">AU381_08745</name>
</gene>
<dbReference type="OrthoDB" id="9798693at2"/>
<protein>
    <recommendedName>
        <fullName evidence="2">Phytase-like domain-containing protein</fullName>
    </recommendedName>
</protein>
<dbReference type="PIRSF" id="PIRSF031900">
    <property type="entry name" value="UCP031900"/>
    <property type="match status" value="1"/>
</dbReference>
<dbReference type="STRING" id="1472378.AU381_08745"/>
<organism evidence="3 4">
    <name type="scientific">Sinorhizobium glycinis</name>
    <dbReference type="NCBI Taxonomy" id="1472378"/>
    <lineage>
        <taxon>Bacteria</taxon>
        <taxon>Pseudomonadati</taxon>
        <taxon>Pseudomonadota</taxon>
        <taxon>Alphaproteobacteria</taxon>
        <taxon>Hyphomicrobiales</taxon>
        <taxon>Rhizobiaceae</taxon>
        <taxon>Sinorhizobium/Ensifer group</taxon>
        <taxon>Sinorhizobium</taxon>
    </lineage>
</organism>
<name>A0A178Y7G7_9HYPH</name>
<evidence type="ECO:0000256" key="1">
    <source>
        <dbReference type="SAM" id="SignalP"/>
    </source>
</evidence>
<feature type="chain" id="PRO_5008097625" description="Phytase-like domain-containing protein" evidence="1">
    <location>
        <begin position="20"/>
        <end position="333"/>
    </location>
</feature>
<dbReference type="InterPro" id="IPR027372">
    <property type="entry name" value="Phytase-like_dom"/>
</dbReference>
<keyword evidence="4" id="KW-1185">Reference proteome</keyword>
<evidence type="ECO:0000259" key="2">
    <source>
        <dbReference type="Pfam" id="PF13449"/>
    </source>
</evidence>
<dbReference type="Pfam" id="PF13449">
    <property type="entry name" value="Phytase-like"/>
    <property type="match status" value="1"/>
</dbReference>
<dbReference type="EMBL" id="LPUX01000046">
    <property type="protein sequence ID" value="OAP43470.1"/>
    <property type="molecule type" value="Genomic_DNA"/>
</dbReference>
<feature type="domain" description="Phytase-like" evidence="2">
    <location>
        <begin position="63"/>
        <end position="314"/>
    </location>
</feature>
<dbReference type="RefSeq" id="WP_064240042.1">
    <property type="nucleotide sequence ID" value="NZ_LPUX01000046.1"/>
</dbReference>
<dbReference type="InterPro" id="IPR014567">
    <property type="entry name" value="UCP031900"/>
</dbReference>
<comment type="caution">
    <text evidence="3">The sequence shown here is derived from an EMBL/GenBank/DDBJ whole genome shotgun (WGS) entry which is preliminary data.</text>
</comment>